<feature type="region of interest" description="Disordered" evidence="1">
    <location>
        <begin position="62"/>
        <end position="81"/>
    </location>
</feature>
<evidence type="ECO:0000256" key="1">
    <source>
        <dbReference type="SAM" id="MobiDB-lite"/>
    </source>
</evidence>
<accession>A0A329T4Y0</accession>
<evidence type="ECO:0000313" key="6">
    <source>
        <dbReference type="EMBL" id="KAG2994485.1"/>
    </source>
</evidence>
<dbReference type="VEuPathDB" id="FungiDB:PC110_g833"/>
<organism evidence="9 10">
    <name type="scientific">Phytophthora cactorum</name>
    <dbReference type="NCBI Taxonomy" id="29920"/>
    <lineage>
        <taxon>Eukaryota</taxon>
        <taxon>Sar</taxon>
        <taxon>Stramenopiles</taxon>
        <taxon>Oomycota</taxon>
        <taxon>Peronosporomycetes</taxon>
        <taxon>Peronosporales</taxon>
        <taxon>Peronosporaceae</taxon>
        <taxon>Phytophthora</taxon>
    </lineage>
</organism>
<name>A0A329T4Y0_9STRA</name>
<proteinExistence type="predicted"/>
<dbReference type="EMBL" id="JAENGZ010002114">
    <property type="protein sequence ID" value="KAG6944815.1"/>
    <property type="molecule type" value="Genomic_DNA"/>
</dbReference>
<reference evidence="8" key="3">
    <citation type="submission" date="2021-01" db="EMBL/GenBank/DDBJ databases">
        <title>Phytophthora aleatoria, a newly-described species from Pinus radiata is distinct from Phytophthora cactorum isolates based on comparative genomics.</title>
        <authorList>
            <person name="Mcdougal R."/>
            <person name="Panda P."/>
            <person name="Williams N."/>
            <person name="Studholme D.J."/>
        </authorList>
    </citation>
    <scope>NUCLEOTIDE SEQUENCE</scope>
    <source>
        <strain evidence="8">NZFS 3830</strain>
    </source>
</reference>
<dbReference type="EMBL" id="RCMK01000065">
    <property type="protein sequence ID" value="KAG2950711.1"/>
    <property type="molecule type" value="Genomic_DNA"/>
</dbReference>
<dbReference type="OrthoDB" id="92592at2759"/>
<dbReference type="InterPro" id="IPR054722">
    <property type="entry name" value="PolX-like_BBD"/>
</dbReference>
<dbReference type="Proteomes" id="UP000251314">
    <property type="component" value="Unassembled WGS sequence"/>
</dbReference>
<evidence type="ECO:0000313" key="7">
    <source>
        <dbReference type="EMBL" id="KAG3226998.1"/>
    </source>
</evidence>
<dbReference type="Proteomes" id="UP000688947">
    <property type="component" value="Unassembled WGS sequence"/>
</dbReference>
<dbReference type="EMBL" id="RCMI01000065">
    <property type="protein sequence ID" value="KAG2938405.1"/>
    <property type="molecule type" value="Genomic_DNA"/>
</dbReference>
<dbReference type="Proteomes" id="UP000774804">
    <property type="component" value="Unassembled WGS sequence"/>
</dbReference>
<dbReference type="Pfam" id="PF22936">
    <property type="entry name" value="Pol_BBD"/>
    <property type="match status" value="1"/>
</dbReference>
<keyword evidence="10" id="KW-1185">Reference proteome</keyword>
<sequence>MEEMDTKVQLGDDSFVGVKGVGTAEVNFMDENGNLELSNCYYVPALSKTFLSVRKLRKKQIMSDMQTHEDKASLTKDGITD</sequence>
<reference evidence="9 10" key="1">
    <citation type="submission" date="2018-01" db="EMBL/GenBank/DDBJ databases">
        <title>Draft genome of the strawberry crown rot pathogen Phytophthora cactorum.</title>
        <authorList>
            <person name="Armitage A.D."/>
            <person name="Lysoe E."/>
            <person name="Nellist C.F."/>
            <person name="Harrison R.J."/>
            <person name="Brurberg M.B."/>
        </authorList>
    </citation>
    <scope>NUCLEOTIDE SEQUENCE [LARGE SCALE GENOMIC DNA]</scope>
    <source>
        <strain evidence="9 10">10300</strain>
    </source>
</reference>
<evidence type="ECO:0000313" key="9">
    <source>
        <dbReference type="EMBL" id="RAW43002.1"/>
    </source>
</evidence>
<reference evidence="7" key="2">
    <citation type="submission" date="2018-05" db="EMBL/GenBank/DDBJ databases">
        <title>Effector identification in a new, highly contiguous assembly of the strawberry crown rot pathogen Phytophthora cactorum.</title>
        <authorList>
            <person name="Armitage A.D."/>
            <person name="Nellist C.F."/>
            <person name="Bates H."/>
            <person name="Vickerstaff R.J."/>
            <person name="Harrison R.J."/>
        </authorList>
    </citation>
    <scope>NUCLEOTIDE SEQUENCE</scope>
    <source>
        <strain evidence="3">15-7</strain>
        <strain evidence="4">4032</strain>
        <strain evidence="5">4040</strain>
        <strain evidence="6">P415</strain>
        <strain evidence="7">P421</strain>
    </source>
</reference>
<evidence type="ECO:0000259" key="2">
    <source>
        <dbReference type="Pfam" id="PF22936"/>
    </source>
</evidence>
<feature type="compositionally biased region" description="Basic and acidic residues" evidence="1">
    <location>
        <begin position="66"/>
        <end position="81"/>
    </location>
</feature>
<feature type="domain" description="Retrovirus-related Pol polyprotein from transposon TNT 1-94-like beta-barrel" evidence="2">
    <location>
        <begin position="5"/>
        <end position="60"/>
    </location>
</feature>
<dbReference type="EMBL" id="RCML01000059">
    <property type="protein sequence ID" value="KAG2994485.1"/>
    <property type="molecule type" value="Genomic_DNA"/>
</dbReference>
<evidence type="ECO:0000313" key="4">
    <source>
        <dbReference type="EMBL" id="KAG2938405.1"/>
    </source>
</evidence>
<dbReference type="AlphaFoldDB" id="A0A329T4Y0"/>
<dbReference type="EMBL" id="MJFZ01000009">
    <property type="protein sequence ID" value="RAW43002.1"/>
    <property type="molecule type" value="Genomic_DNA"/>
</dbReference>
<dbReference type="Proteomes" id="UP000760860">
    <property type="component" value="Unassembled WGS sequence"/>
</dbReference>
<protein>
    <recommendedName>
        <fullName evidence="2">Retrovirus-related Pol polyprotein from transposon TNT 1-94-like beta-barrel domain-containing protein</fullName>
    </recommendedName>
</protein>
<evidence type="ECO:0000313" key="8">
    <source>
        <dbReference type="EMBL" id="KAG6944815.1"/>
    </source>
</evidence>
<gene>
    <name evidence="8" type="ORF">JG687_00017634</name>
    <name evidence="9" type="ORF">PC110_g833</name>
    <name evidence="3" type="ORF">PC113_g4053</name>
    <name evidence="4" type="ORF">PC115_g3755</name>
    <name evidence="5" type="ORF">PC117_g4231</name>
    <name evidence="6" type="ORF">PC118_g3458</name>
    <name evidence="7" type="ORF">PC129_g2421</name>
</gene>
<dbReference type="EMBL" id="RCMG01000066">
    <property type="protein sequence ID" value="KAG2865072.1"/>
    <property type="molecule type" value="Genomic_DNA"/>
</dbReference>
<evidence type="ECO:0000313" key="5">
    <source>
        <dbReference type="EMBL" id="KAG2950711.1"/>
    </source>
</evidence>
<evidence type="ECO:0000313" key="3">
    <source>
        <dbReference type="EMBL" id="KAG2865072.1"/>
    </source>
</evidence>
<dbReference type="EMBL" id="RCMV01000044">
    <property type="protein sequence ID" value="KAG3226998.1"/>
    <property type="molecule type" value="Genomic_DNA"/>
</dbReference>
<dbReference type="Proteomes" id="UP000735874">
    <property type="component" value="Unassembled WGS sequence"/>
</dbReference>
<dbReference type="Proteomes" id="UP000736787">
    <property type="component" value="Unassembled WGS sequence"/>
</dbReference>
<evidence type="ECO:0000313" key="10">
    <source>
        <dbReference type="Proteomes" id="UP000251314"/>
    </source>
</evidence>
<dbReference type="Proteomes" id="UP000697107">
    <property type="component" value="Unassembled WGS sequence"/>
</dbReference>
<comment type="caution">
    <text evidence="9">The sequence shown here is derived from an EMBL/GenBank/DDBJ whole genome shotgun (WGS) entry which is preliminary data.</text>
</comment>